<dbReference type="Gene3D" id="2.170.150.80">
    <property type="entry name" value="NAC domain"/>
    <property type="match status" value="1"/>
</dbReference>
<accession>A0A9D5H541</accession>
<dbReference type="PANTHER" id="PTHR31744">
    <property type="entry name" value="PROTEIN CUP-SHAPED COTYLEDON 2-RELATED"/>
    <property type="match status" value="1"/>
</dbReference>
<dbReference type="InterPro" id="IPR036093">
    <property type="entry name" value="NAC_dom_sf"/>
</dbReference>
<dbReference type="SUPFAM" id="SSF101941">
    <property type="entry name" value="NAC domain"/>
    <property type="match status" value="1"/>
</dbReference>
<dbReference type="GO" id="GO:0006355">
    <property type="term" value="P:regulation of DNA-templated transcription"/>
    <property type="evidence" value="ECO:0007669"/>
    <property type="project" value="InterPro"/>
</dbReference>
<keyword evidence="4" id="KW-0804">Transcription</keyword>
<dbReference type="EMBL" id="JAGGNH010000009">
    <property type="protein sequence ID" value="KAJ0963585.1"/>
    <property type="molecule type" value="Genomic_DNA"/>
</dbReference>
<reference evidence="8" key="2">
    <citation type="journal article" date="2022" name="Hortic Res">
        <title>The genome of Dioscorea zingiberensis sheds light on the biosynthesis, origin and evolution of the medicinally important diosgenin saponins.</title>
        <authorList>
            <person name="Li Y."/>
            <person name="Tan C."/>
            <person name="Li Z."/>
            <person name="Guo J."/>
            <person name="Li S."/>
            <person name="Chen X."/>
            <person name="Wang C."/>
            <person name="Dai X."/>
            <person name="Yang H."/>
            <person name="Song W."/>
            <person name="Hou L."/>
            <person name="Xu J."/>
            <person name="Tong Z."/>
            <person name="Xu A."/>
            <person name="Yuan X."/>
            <person name="Wang W."/>
            <person name="Yang Q."/>
            <person name="Chen L."/>
            <person name="Sun Z."/>
            <person name="Wang K."/>
            <person name="Pan B."/>
            <person name="Chen J."/>
            <person name="Bao Y."/>
            <person name="Liu F."/>
            <person name="Qi X."/>
            <person name="Gang D.R."/>
            <person name="Wen J."/>
            <person name="Li J."/>
        </authorList>
    </citation>
    <scope>NUCLEOTIDE SEQUENCE</scope>
    <source>
        <strain evidence="8">Dzin_1.0</strain>
    </source>
</reference>
<keyword evidence="6" id="KW-0472">Membrane</keyword>
<feature type="transmembrane region" description="Helical" evidence="6">
    <location>
        <begin position="628"/>
        <end position="649"/>
    </location>
</feature>
<dbReference type="Proteomes" id="UP001085076">
    <property type="component" value="Miscellaneous, Linkage group lg09"/>
</dbReference>
<dbReference type="Pfam" id="PF02365">
    <property type="entry name" value="NAM"/>
    <property type="match status" value="1"/>
</dbReference>
<dbReference type="FunFam" id="2.170.150.80:FF:000002">
    <property type="entry name" value="Nac domain-containing protein 86"/>
    <property type="match status" value="1"/>
</dbReference>
<keyword evidence="6" id="KW-1133">Transmembrane helix</keyword>
<keyword evidence="6" id="KW-0812">Transmembrane</keyword>
<keyword evidence="5" id="KW-0539">Nucleus</keyword>
<name>A0A9D5H541_9LILI</name>
<evidence type="ECO:0000256" key="1">
    <source>
        <dbReference type="ARBA" id="ARBA00004123"/>
    </source>
</evidence>
<proteinExistence type="predicted"/>
<keyword evidence="9" id="KW-1185">Reference proteome</keyword>
<evidence type="ECO:0000256" key="4">
    <source>
        <dbReference type="ARBA" id="ARBA00023163"/>
    </source>
</evidence>
<dbReference type="PANTHER" id="PTHR31744:SF210">
    <property type="entry name" value="NAC DOMAIN-CONTAINING PROTEIN 86-LIKE"/>
    <property type="match status" value="1"/>
</dbReference>
<feature type="domain" description="NAC" evidence="7">
    <location>
        <begin position="17"/>
        <end position="167"/>
    </location>
</feature>
<evidence type="ECO:0000256" key="5">
    <source>
        <dbReference type="ARBA" id="ARBA00023242"/>
    </source>
</evidence>
<evidence type="ECO:0000313" key="8">
    <source>
        <dbReference type="EMBL" id="KAJ0963585.1"/>
    </source>
</evidence>
<comment type="caution">
    <text evidence="8">The sequence shown here is derived from an EMBL/GenBank/DDBJ whole genome shotgun (WGS) entry which is preliminary data.</text>
</comment>
<reference evidence="8" key="1">
    <citation type="submission" date="2021-03" db="EMBL/GenBank/DDBJ databases">
        <authorList>
            <person name="Li Z."/>
            <person name="Yang C."/>
        </authorList>
    </citation>
    <scope>NUCLEOTIDE SEQUENCE</scope>
    <source>
        <strain evidence="8">Dzin_1.0</strain>
        <tissue evidence="8">Leaf</tissue>
    </source>
</reference>
<keyword evidence="2" id="KW-0805">Transcription regulation</keyword>
<keyword evidence="3" id="KW-0238">DNA-binding</keyword>
<evidence type="ECO:0000259" key="7">
    <source>
        <dbReference type="PROSITE" id="PS51005"/>
    </source>
</evidence>
<dbReference type="AlphaFoldDB" id="A0A9D5H541"/>
<evidence type="ECO:0000256" key="6">
    <source>
        <dbReference type="SAM" id="Phobius"/>
    </source>
</evidence>
<evidence type="ECO:0000256" key="2">
    <source>
        <dbReference type="ARBA" id="ARBA00023015"/>
    </source>
</evidence>
<sequence length="651" mass="71552">MNHSMNFNPNATASSRLSPGFRFHPTDEELVGYYLKRKVLGRPIAVDAIAEVDLYKHEPSDLPAMSRIQSRDMEWYFFSSLDRKYSNRSRTNRATGGGYWKTTGKDRPVLHRSRIVGMKKTLVYHAGRAPRGQRTNWVMHEYRLDGEGLKLSGVSQDGYVVCRIFQKSGNGPMNGAQYGAPFIEEEWEGADEMAIKSLNGDGDVDGLVSAGGLEYVHMDDIMQDPDEFFAHENTDEQVNGSQLENSTTLPEDIVRDQSYIGDVDGCQNLALVEHNPILTAGIGGNPLILDQSCAPPSKNDGYVELNDFLENLDQNQPNNDSSADCIEGACNENFLIGIDEHGDLPEIDIDEFFDMLKENDDIQELFQMSPTVQNDVSQANYINSVSGGHPDANLAENNLDFYDALNQDIPFAQDNFEPMNDSCPSIADLCEFDKVDEMMGYFDTTDNDFAALGPLAEFQHGDTSNFKKSNFANEFGGTGTPTHDASQQASGMDAGIIASSSVMLSAPDDRPNGKKDDLTVKLDVEKTFTKRIANMLGSIPAPPALAAEYPYGAVKSVEQNSTAISPSSINFTTGMIHISSFTVSGTANQWSLQKNVDVGVLFSYTVGKSTSLTKTHGGFTGMILRSRFYLVFFSTLVLAAIFKIGLCVCTR</sequence>
<dbReference type="GO" id="GO:0003677">
    <property type="term" value="F:DNA binding"/>
    <property type="evidence" value="ECO:0007669"/>
    <property type="project" value="UniProtKB-KW"/>
</dbReference>
<dbReference type="PROSITE" id="PS51005">
    <property type="entry name" value="NAC"/>
    <property type="match status" value="1"/>
</dbReference>
<dbReference type="InterPro" id="IPR003441">
    <property type="entry name" value="NAC-dom"/>
</dbReference>
<comment type="subcellular location">
    <subcellularLocation>
        <location evidence="1">Nucleus</location>
    </subcellularLocation>
</comment>
<dbReference type="OrthoDB" id="777252at2759"/>
<gene>
    <name evidence="8" type="ORF">J5N97_028707</name>
</gene>
<protein>
    <recommendedName>
        <fullName evidence="7">NAC domain-containing protein</fullName>
    </recommendedName>
</protein>
<organism evidence="8 9">
    <name type="scientific">Dioscorea zingiberensis</name>
    <dbReference type="NCBI Taxonomy" id="325984"/>
    <lineage>
        <taxon>Eukaryota</taxon>
        <taxon>Viridiplantae</taxon>
        <taxon>Streptophyta</taxon>
        <taxon>Embryophyta</taxon>
        <taxon>Tracheophyta</taxon>
        <taxon>Spermatophyta</taxon>
        <taxon>Magnoliopsida</taxon>
        <taxon>Liliopsida</taxon>
        <taxon>Dioscoreales</taxon>
        <taxon>Dioscoreaceae</taxon>
        <taxon>Dioscorea</taxon>
    </lineage>
</organism>
<evidence type="ECO:0000313" key="9">
    <source>
        <dbReference type="Proteomes" id="UP001085076"/>
    </source>
</evidence>
<dbReference type="GO" id="GO:0005634">
    <property type="term" value="C:nucleus"/>
    <property type="evidence" value="ECO:0007669"/>
    <property type="project" value="UniProtKB-SubCell"/>
</dbReference>
<evidence type="ECO:0000256" key="3">
    <source>
        <dbReference type="ARBA" id="ARBA00023125"/>
    </source>
</evidence>